<feature type="compositionally biased region" description="Basic residues" evidence="1">
    <location>
        <begin position="432"/>
        <end position="441"/>
    </location>
</feature>
<feature type="compositionally biased region" description="Low complexity" evidence="1">
    <location>
        <begin position="396"/>
        <end position="407"/>
    </location>
</feature>
<feature type="compositionally biased region" description="Polar residues" evidence="1">
    <location>
        <begin position="496"/>
        <end position="518"/>
    </location>
</feature>
<name>A0AAN8WRH2_HALRR</name>
<feature type="region of interest" description="Disordered" evidence="1">
    <location>
        <begin position="213"/>
        <end position="232"/>
    </location>
</feature>
<evidence type="ECO:0000313" key="3">
    <source>
        <dbReference type="Proteomes" id="UP001381693"/>
    </source>
</evidence>
<proteinExistence type="predicted"/>
<accession>A0AAN8WRH2</accession>
<sequence>CYRSDFLRVPGVRLQSTGSSSDGYSAGSSTHDLQSDMTCNSMTLLGVPGLAPKVNKPLLQLGGMDWDSDHATAEWVETIDINVIQPTPNISPCGSVRSVSDNAELSRLPLPGRGRVASVLSIDSPDYDCRSIGSDSVFLEDSVGETGSSFSGSIDSGTPYFLATPQTVLTPSPRSARRKVQSFRLGINPSHRPASPSLSAPVRMETLSNLHRAPELRGRKKPLQRQKVQDLSSSGLPVMGSLLVPTLGTNLNASCERLAAHSALSSEADLASSRGSNSLAPGSSFEDEPMCAVFTVPSLRRTNSATTPEMREEASVPSGFKRADSEQNPAVRRSDSANDPQRQSSESSSGSDASESVSFHLMVPQLSVDIPSADSSRASTPNLSPPESPFASPKPTRLSTSRTSNTLEPTPSIKRKGSKKGAGGVAKGIGRNGKKVLKRQHNVQCPPVSPTLRHDPPVTQSSLPTYMEEEDDNENYDNEMPLPPAPPSSPYPSAAHQQTSCEDSSPPSPTSSVMETSC</sequence>
<dbReference type="Proteomes" id="UP001381693">
    <property type="component" value="Unassembled WGS sequence"/>
</dbReference>
<dbReference type="EMBL" id="JAXCGZ010020929">
    <property type="protein sequence ID" value="KAK7063141.1"/>
    <property type="molecule type" value="Genomic_DNA"/>
</dbReference>
<feature type="non-terminal residue" evidence="2">
    <location>
        <position position="1"/>
    </location>
</feature>
<evidence type="ECO:0000313" key="2">
    <source>
        <dbReference type="EMBL" id="KAK7063141.1"/>
    </source>
</evidence>
<reference evidence="2 3" key="1">
    <citation type="submission" date="2023-11" db="EMBL/GenBank/DDBJ databases">
        <title>Halocaridina rubra genome assembly.</title>
        <authorList>
            <person name="Smith C."/>
        </authorList>
    </citation>
    <scope>NUCLEOTIDE SEQUENCE [LARGE SCALE GENOMIC DNA]</scope>
    <source>
        <strain evidence="2">EP-1</strain>
        <tissue evidence="2">Whole</tissue>
    </source>
</reference>
<comment type="caution">
    <text evidence="2">The sequence shown here is derived from an EMBL/GenBank/DDBJ whole genome shotgun (WGS) entry which is preliminary data.</text>
</comment>
<feature type="compositionally biased region" description="Gly residues" evidence="1">
    <location>
        <begin position="420"/>
        <end position="431"/>
    </location>
</feature>
<organism evidence="2 3">
    <name type="scientific">Halocaridina rubra</name>
    <name type="common">Hawaiian red shrimp</name>
    <dbReference type="NCBI Taxonomy" id="373956"/>
    <lineage>
        <taxon>Eukaryota</taxon>
        <taxon>Metazoa</taxon>
        <taxon>Ecdysozoa</taxon>
        <taxon>Arthropoda</taxon>
        <taxon>Crustacea</taxon>
        <taxon>Multicrustacea</taxon>
        <taxon>Malacostraca</taxon>
        <taxon>Eumalacostraca</taxon>
        <taxon>Eucarida</taxon>
        <taxon>Decapoda</taxon>
        <taxon>Pleocyemata</taxon>
        <taxon>Caridea</taxon>
        <taxon>Atyoidea</taxon>
        <taxon>Atyidae</taxon>
        <taxon>Halocaridina</taxon>
    </lineage>
</organism>
<feature type="region of interest" description="Disordered" evidence="1">
    <location>
        <begin position="371"/>
        <end position="518"/>
    </location>
</feature>
<feature type="compositionally biased region" description="Acidic residues" evidence="1">
    <location>
        <begin position="467"/>
        <end position="477"/>
    </location>
</feature>
<feature type="compositionally biased region" description="Low complexity" evidence="1">
    <location>
        <begin position="344"/>
        <end position="356"/>
    </location>
</feature>
<feature type="compositionally biased region" description="Polar residues" evidence="1">
    <location>
        <begin position="373"/>
        <end position="382"/>
    </location>
</feature>
<dbReference type="AlphaFoldDB" id="A0AAN8WRH2"/>
<evidence type="ECO:0000256" key="1">
    <source>
        <dbReference type="SAM" id="MobiDB-lite"/>
    </source>
</evidence>
<keyword evidence="3" id="KW-1185">Reference proteome</keyword>
<feature type="region of interest" description="Disordered" evidence="1">
    <location>
        <begin position="302"/>
        <end position="356"/>
    </location>
</feature>
<feature type="compositionally biased region" description="Pro residues" evidence="1">
    <location>
        <begin position="481"/>
        <end position="490"/>
    </location>
</feature>
<gene>
    <name evidence="2" type="ORF">SK128_013304</name>
</gene>
<protein>
    <submittedName>
        <fullName evidence="2">Uncharacterized protein</fullName>
    </submittedName>
</protein>